<dbReference type="PANTHER" id="PTHR10848">
    <property type="entry name" value="MEIOTIC RECOMBINATION PROTEIN SPO11"/>
    <property type="match status" value="1"/>
</dbReference>
<dbReference type="EC" id="5.6.2.2" evidence="4"/>
<evidence type="ECO:0000256" key="1">
    <source>
        <dbReference type="ARBA" id="ARBA00000185"/>
    </source>
</evidence>
<feature type="active site" description="O-(5'-phospho-DNA)-tyrosine intermediate" evidence="10">
    <location>
        <position position="156"/>
    </location>
</feature>
<evidence type="ECO:0000256" key="7">
    <source>
        <dbReference type="ARBA" id="ARBA00023029"/>
    </source>
</evidence>
<name>A0A9W7LGC8_9STRA</name>
<comment type="caution">
    <text evidence="14">The sequence shown here is derived from an EMBL/GenBank/DDBJ whole genome shotgun (WGS) entry which is preliminary data.</text>
</comment>
<comment type="similarity">
    <text evidence="3 10">Belongs to the TOP6A family.</text>
</comment>
<dbReference type="InterPro" id="IPR013049">
    <property type="entry name" value="Spo11/TopoVI_A_N"/>
</dbReference>
<keyword evidence="5" id="KW-0479">Metal-binding</keyword>
<evidence type="ECO:0000256" key="9">
    <source>
        <dbReference type="ARBA" id="ARBA00023235"/>
    </source>
</evidence>
<dbReference type="EMBL" id="BRYA01000462">
    <property type="protein sequence ID" value="GMI49108.1"/>
    <property type="molecule type" value="Genomic_DNA"/>
</dbReference>
<dbReference type="OrthoDB" id="5377392at2759"/>
<dbReference type="InterPro" id="IPR036388">
    <property type="entry name" value="WH-like_DNA-bd_sf"/>
</dbReference>
<accession>A0A9W7LGC8</accession>
<dbReference type="InterPro" id="IPR036078">
    <property type="entry name" value="Spo11/TopoVI_A_sf"/>
</dbReference>
<organism evidence="14 15">
    <name type="scientific">Triparma columacea</name>
    <dbReference type="NCBI Taxonomy" id="722753"/>
    <lineage>
        <taxon>Eukaryota</taxon>
        <taxon>Sar</taxon>
        <taxon>Stramenopiles</taxon>
        <taxon>Ochrophyta</taxon>
        <taxon>Bolidophyceae</taxon>
        <taxon>Parmales</taxon>
        <taxon>Triparmaceae</taxon>
        <taxon>Triparma</taxon>
    </lineage>
</organism>
<dbReference type="CDD" id="cd00223">
    <property type="entry name" value="TOPRIM_TopoIIB_SPO"/>
    <property type="match status" value="1"/>
</dbReference>
<keyword evidence="8 10" id="KW-0238">DNA-binding</keyword>
<sequence length="443" mass="48355">MATARVEVLKRIETLVGSIVTSLNSFNKDSKGYVPFLSSANLMEGGREVDEESFQGMDGLQGEFQYSNDDDDDDSDDDSDVDETTSESSDDRGSIDRDSESGERQLRAVNDGAHPSFSKKMTPTSSKSFANVVLVLDYVHALLTAGKTTTIRELYYHYVTHFKSQTECNTAIHDAARLLDVERGCLGLFASSKGWIAGSISFSNCPGAANSIPPLSAQGRPITSSWLTPSGPTILPKPYSKSLVPVTSAPLDPSRTFFHSDAKCIIVIEKEGIYTRLVEDRFFDVCPCILVTGKGYPDLATRACVSTLSSALDIPVLGVCDCNPHGLGVLASYRRGNARNVRDGGAYESDVKWLGLRPTQVLEMRRKGELPESVFQRATERDKSRAKGMLKDEFAGGNEGIKEEVDIMIEEGWKVELEALAWKGVDYLSGTWLPGLVLGGDYL</sequence>
<evidence type="ECO:0000259" key="12">
    <source>
        <dbReference type="Pfam" id="PF04406"/>
    </source>
</evidence>
<keyword evidence="9 10" id="KW-0413">Isomerase</keyword>
<dbReference type="Gene3D" id="1.10.10.10">
    <property type="entry name" value="Winged helix-like DNA-binding domain superfamily/Winged helix DNA-binding domain"/>
    <property type="match status" value="1"/>
</dbReference>
<evidence type="ECO:0000256" key="11">
    <source>
        <dbReference type="SAM" id="MobiDB-lite"/>
    </source>
</evidence>
<dbReference type="PROSITE" id="PS52041">
    <property type="entry name" value="TOPO_IIB"/>
    <property type="match status" value="1"/>
</dbReference>
<dbReference type="Proteomes" id="UP001165065">
    <property type="component" value="Unassembled WGS sequence"/>
</dbReference>
<dbReference type="GO" id="GO:0046872">
    <property type="term" value="F:metal ion binding"/>
    <property type="evidence" value="ECO:0007669"/>
    <property type="project" value="UniProtKB-KW"/>
</dbReference>
<dbReference type="SUPFAM" id="SSF56726">
    <property type="entry name" value="DNA topoisomerase IV, alpha subunit"/>
    <property type="match status" value="1"/>
</dbReference>
<dbReference type="GO" id="GO:0003918">
    <property type="term" value="F:DNA topoisomerase type II (double strand cut, ATP-hydrolyzing) activity"/>
    <property type="evidence" value="ECO:0007669"/>
    <property type="project" value="UniProtKB-UniRule"/>
</dbReference>
<feature type="domain" description="Topoisomerase 6 subunit A/Spo11 TOPRIM" evidence="13">
    <location>
        <begin position="265"/>
        <end position="434"/>
    </location>
</feature>
<dbReference type="Pfam" id="PF21180">
    <property type="entry name" value="TOP6A-Spo11_Toprim"/>
    <property type="match status" value="1"/>
</dbReference>
<evidence type="ECO:0000256" key="8">
    <source>
        <dbReference type="ARBA" id="ARBA00023125"/>
    </source>
</evidence>
<evidence type="ECO:0000256" key="3">
    <source>
        <dbReference type="ARBA" id="ARBA00006559"/>
    </source>
</evidence>
<feature type="compositionally biased region" description="Basic and acidic residues" evidence="11">
    <location>
        <begin position="89"/>
        <end position="106"/>
    </location>
</feature>
<dbReference type="GO" id="GO:0042138">
    <property type="term" value="P:meiotic DNA double-strand break formation"/>
    <property type="evidence" value="ECO:0007669"/>
    <property type="project" value="TreeGrafter"/>
</dbReference>
<dbReference type="PRINTS" id="PR01550">
    <property type="entry name" value="TOP6AFAMILY"/>
</dbReference>
<gene>
    <name evidence="14" type="ORF">TrCOL_g7436</name>
</gene>
<evidence type="ECO:0000313" key="14">
    <source>
        <dbReference type="EMBL" id="GMI49108.1"/>
    </source>
</evidence>
<dbReference type="GO" id="GO:0003677">
    <property type="term" value="F:DNA binding"/>
    <property type="evidence" value="ECO:0007669"/>
    <property type="project" value="UniProtKB-UniRule"/>
</dbReference>
<dbReference type="PANTHER" id="PTHR10848:SF0">
    <property type="entry name" value="MEIOTIC RECOMBINATION PROTEIN SPO11"/>
    <property type="match status" value="1"/>
</dbReference>
<evidence type="ECO:0000256" key="10">
    <source>
        <dbReference type="PROSITE-ProRule" id="PRU01385"/>
    </source>
</evidence>
<dbReference type="Gene3D" id="3.40.1360.10">
    <property type="match status" value="1"/>
</dbReference>
<protein>
    <recommendedName>
        <fullName evidence="4">DNA topoisomerase (ATP-hydrolyzing)</fullName>
        <ecNumber evidence="4">5.6.2.2</ecNumber>
    </recommendedName>
</protein>
<dbReference type="Pfam" id="PF04406">
    <property type="entry name" value="TP6A_N"/>
    <property type="match status" value="1"/>
</dbReference>
<dbReference type="GO" id="GO:0000228">
    <property type="term" value="C:nuclear chromosome"/>
    <property type="evidence" value="ECO:0007669"/>
    <property type="project" value="TreeGrafter"/>
</dbReference>
<dbReference type="InterPro" id="IPR002815">
    <property type="entry name" value="Spo11/TopoVI_A"/>
</dbReference>
<evidence type="ECO:0000256" key="5">
    <source>
        <dbReference type="ARBA" id="ARBA00022723"/>
    </source>
</evidence>
<keyword evidence="7 10" id="KW-0799">Topoisomerase</keyword>
<evidence type="ECO:0000256" key="2">
    <source>
        <dbReference type="ARBA" id="ARBA00001946"/>
    </source>
</evidence>
<proteinExistence type="inferred from homology"/>
<reference evidence="15" key="1">
    <citation type="journal article" date="2023" name="Commun. Biol.">
        <title>Genome analysis of Parmales, the sister group of diatoms, reveals the evolutionary specialization of diatoms from phago-mixotrophs to photoautotrophs.</title>
        <authorList>
            <person name="Ban H."/>
            <person name="Sato S."/>
            <person name="Yoshikawa S."/>
            <person name="Yamada K."/>
            <person name="Nakamura Y."/>
            <person name="Ichinomiya M."/>
            <person name="Sato N."/>
            <person name="Blanc-Mathieu R."/>
            <person name="Endo H."/>
            <person name="Kuwata A."/>
            <person name="Ogata H."/>
        </authorList>
    </citation>
    <scope>NUCLEOTIDE SEQUENCE [LARGE SCALE GENOMIC DNA]</scope>
</reference>
<dbReference type="AlphaFoldDB" id="A0A9W7LGC8"/>
<evidence type="ECO:0000313" key="15">
    <source>
        <dbReference type="Proteomes" id="UP001165065"/>
    </source>
</evidence>
<feature type="region of interest" description="Disordered" evidence="11">
    <location>
        <begin position="60"/>
        <end position="124"/>
    </location>
</feature>
<dbReference type="GO" id="GO:0005524">
    <property type="term" value="F:ATP binding"/>
    <property type="evidence" value="ECO:0007669"/>
    <property type="project" value="InterPro"/>
</dbReference>
<dbReference type="GO" id="GO:0000706">
    <property type="term" value="P:meiotic DNA double-strand break processing"/>
    <property type="evidence" value="ECO:0007669"/>
    <property type="project" value="TreeGrafter"/>
</dbReference>
<comment type="catalytic activity">
    <reaction evidence="1 10">
        <text>ATP-dependent breakage, passage and rejoining of double-stranded DNA.</text>
        <dbReference type="EC" id="5.6.2.2"/>
    </reaction>
</comment>
<dbReference type="GO" id="GO:0007131">
    <property type="term" value="P:reciprocal meiotic recombination"/>
    <property type="evidence" value="ECO:0007669"/>
    <property type="project" value="TreeGrafter"/>
</dbReference>
<feature type="compositionally biased region" description="Acidic residues" evidence="11">
    <location>
        <begin position="68"/>
        <end position="85"/>
    </location>
</feature>
<dbReference type="InterPro" id="IPR034136">
    <property type="entry name" value="TOPRIM_Topo6A/Spo11"/>
</dbReference>
<comment type="cofactor">
    <cofactor evidence="2">
        <name>Mg(2+)</name>
        <dbReference type="ChEBI" id="CHEBI:18420"/>
    </cofactor>
</comment>
<evidence type="ECO:0000256" key="6">
    <source>
        <dbReference type="ARBA" id="ARBA00022842"/>
    </source>
</evidence>
<evidence type="ECO:0000259" key="13">
    <source>
        <dbReference type="Pfam" id="PF21180"/>
    </source>
</evidence>
<keyword evidence="6" id="KW-0460">Magnesium</keyword>
<evidence type="ECO:0000256" key="4">
    <source>
        <dbReference type="ARBA" id="ARBA00012895"/>
    </source>
</evidence>
<keyword evidence="15" id="KW-1185">Reference proteome</keyword>
<feature type="domain" description="Spo11/DNA topoisomerase VI subunit A N-terminal" evidence="12">
    <location>
        <begin position="127"/>
        <end position="187"/>
    </location>
</feature>